<name>A0ABC9QM74_CAMJU</name>
<evidence type="ECO:0000313" key="2">
    <source>
        <dbReference type="Proteomes" id="UP000003238"/>
    </source>
</evidence>
<comment type="caution">
    <text evidence="1">The sequence shown here is derived from an EMBL/GenBank/DDBJ whole genome shotgun (WGS) entry which is preliminary data.</text>
</comment>
<dbReference type="Proteomes" id="UP000003238">
    <property type="component" value="Unassembled WGS sequence"/>
</dbReference>
<evidence type="ECO:0000313" key="1">
    <source>
        <dbReference type="EMBL" id="EIB54243.1"/>
    </source>
</evidence>
<accession>A0ABC9QM74</accession>
<gene>
    <name evidence="1" type="ORF">cje154_04114</name>
</gene>
<reference evidence="1 2" key="1">
    <citation type="submission" date="2010-10" db="EMBL/GenBank/DDBJ databases">
        <authorList>
            <person name="Richards V."/>
            <person name="Lefebure T."/>
            <person name="Suzuki H."/>
            <person name="Pavinski Bitar P."/>
            <person name="Stanhope M."/>
        </authorList>
    </citation>
    <scope>NUCLEOTIDE SEQUENCE [LARGE SCALE GENOMIC DNA]</scope>
    <source>
        <strain evidence="1 2">2008-988</strain>
    </source>
</reference>
<dbReference type="AlphaFoldDB" id="A0ABC9QM74"/>
<proteinExistence type="predicted"/>
<sequence>MPMIDFSTSNRGGKFQGEFTNIGQSYIVSASHMSTSLNTGK</sequence>
<organism evidence="1 2">
    <name type="scientific">Campylobacter jejuni subsp. jejuni 2008-988</name>
    <dbReference type="NCBI Taxonomy" id="889253"/>
    <lineage>
        <taxon>Bacteria</taxon>
        <taxon>Pseudomonadati</taxon>
        <taxon>Campylobacterota</taxon>
        <taxon>Epsilonproteobacteria</taxon>
        <taxon>Campylobacterales</taxon>
        <taxon>Campylobacteraceae</taxon>
        <taxon>Campylobacter</taxon>
    </lineage>
</organism>
<dbReference type="Gene3D" id="2.40.10.120">
    <property type="match status" value="1"/>
</dbReference>
<dbReference type="EMBL" id="AIOS01000027">
    <property type="protein sequence ID" value="EIB54243.1"/>
    <property type="molecule type" value="Genomic_DNA"/>
</dbReference>
<protein>
    <submittedName>
        <fullName evidence="1">Uncharacterized protein</fullName>
    </submittedName>
</protein>